<dbReference type="AlphaFoldDB" id="A0ABD1U4K2"/>
<evidence type="ECO:0000313" key="2">
    <source>
        <dbReference type="Proteomes" id="UP001604277"/>
    </source>
</evidence>
<organism evidence="1 2">
    <name type="scientific">Forsythia ovata</name>
    <dbReference type="NCBI Taxonomy" id="205694"/>
    <lineage>
        <taxon>Eukaryota</taxon>
        <taxon>Viridiplantae</taxon>
        <taxon>Streptophyta</taxon>
        <taxon>Embryophyta</taxon>
        <taxon>Tracheophyta</taxon>
        <taxon>Spermatophyta</taxon>
        <taxon>Magnoliopsida</taxon>
        <taxon>eudicotyledons</taxon>
        <taxon>Gunneridae</taxon>
        <taxon>Pentapetalae</taxon>
        <taxon>asterids</taxon>
        <taxon>lamiids</taxon>
        <taxon>Lamiales</taxon>
        <taxon>Oleaceae</taxon>
        <taxon>Forsythieae</taxon>
        <taxon>Forsythia</taxon>
    </lineage>
</organism>
<sequence>MEQSFKQDGLKHPYSLVLSFVSFTHLNLQLLWINQSVGAPPYVTDCSKHETFRASHLNIAHGLQSQHLGSSSESHRFCAAGDTLYIDLGPHYTHQLSMGNLDNIAGRLGGIFGGIFGKDMDTGESTKQMLRPLRNSRRKEGKTVK</sequence>
<name>A0ABD1U4K2_9LAMI</name>
<protein>
    <submittedName>
        <fullName evidence="1">Uncharacterized protein</fullName>
    </submittedName>
</protein>
<proteinExistence type="predicted"/>
<evidence type="ECO:0000313" key="1">
    <source>
        <dbReference type="EMBL" id="KAL2519945.1"/>
    </source>
</evidence>
<accession>A0ABD1U4K2</accession>
<dbReference type="EMBL" id="JBFOLJ010000007">
    <property type="protein sequence ID" value="KAL2519945.1"/>
    <property type="molecule type" value="Genomic_DNA"/>
</dbReference>
<comment type="caution">
    <text evidence="1">The sequence shown here is derived from an EMBL/GenBank/DDBJ whole genome shotgun (WGS) entry which is preliminary data.</text>
</comment>
<dbReference type="Proteomes" id="UP001604277">
    <property type="component" value="Unassembled WGS sequence"/>
</dbReference>
<gene>
    <name evidence="1" type="ORF">Fot_23868</name>
</gene>
<reference evidence="2" key="1">
    <citation type="submission" date="2024-07" db="EMBL/GenBank/DDBJ databases">
        <title>Two chromosome-level genome assemblies of Korean endemic species Abeliophyllum distichum and Forsythia ovata (Oleaceae).</title>
        <authorList>
            <person name="Jang H."/>
        </authorList>
    </citation>
    <scope>NUCLEOTIDE SEQUENCE [LARGE SCALE GENOMIC DNA]</scope>
</reference>
<keyword evidence="2" id="KW-1185">Reference proteome</keyword>